<dbReference type="OrthoDB" id="230260at2"/>
<dbReference type="GO" id="GO:0005886">
    <property type="term" value="C:plasma membrane"/>
    <property type="evidence" value="ECO:0007669"/>
    <property type="project" value="TreeGrafter"/>
</dbReference>
<dbReference type="Pfam" id="PF13807">
    <property type="entry name" value="GNVR"/>
    <property type="match status" value="1"/>
</dbReference>
<organism evidence="7 8">
    <name type="scientific">Sphingomonas prati</name>
    <dbReference type="NCBI Taxonomy" id="1843237"/>
    <lineage>
        <taxon>Bacteria</taxon>
        <taxon>Pseudomonadati</taxon>
        <taxon>Pseudomonadota</taxon>
        <taxon>Alphaproteobacteria</taxon>
        <taxon>Sphingomonadales</taxon>
        <taxon>Sphingomonadaceae</taxon>
        <taxon>Sphingomonas</taxon>
    </lineage>
</organism>
<dbReference type="CDD" id="cd05387">
    <property type="entry name" value="BY-kinase"/>
    <property type="match status" value="1"/>
</dbReference>
<feature type="compositionally biased region" description="Pro residues" evidence="3">
    <location>
        <begin position="1"/>
        <end position="10"/>
    </location>
</feature>
<keyword evidence="8" id="KW-1185">Reference proteome</keyword>
<dbReference type="GO" id="GO:0004713">
    <property type="term" value="F:protein tyrosine kinase activity"/>
    <property type="evidence" value="ECO:0007669"/>
    <property type="project" value="TreeGrafter"/>
</dbReference>
<keyword evidence="4" id="KW-0472">Membrane</keyword>
<feature type="region of interest" description="Disordered" evidence="3">
    <location>
        <begin position="1"/>
        <end position="22"/>
    </location>
</feature>
<keyword evidence="4" id="KW-1133">Transmembrane helix</keyword>
<dbReference type="AlphaFoldDB" id="A0A7W9F379"/>
<dbReference type="InterPro" id="IPR032807">
    <property type="entry name" value="GNVR"/>
</dbReference>
<dbReference type="Proteomes" id="UP000546701">
    <property type="component" value="Unassembled WGS sequence"/>
</dbReference>
<dbReference type="SUPFAM" id="SSF52540">
    <property type="entry name" value="P-loop containing nucleoside triphosphate hydrolases"/>
    <property type="match status" value="1"/>
</dbReference>
<sequence>MNEQPHPPVYRPGDDAAMPAGDAWVGSALGGGGAGRPGGPDGDGGSDLLRGYAAALRKRRLLILGITAAALALALVLTLLSGRVYVARATFEVQREALRVLDRDEASVENDPASSEELFMQTQFALLKSRSLAEGLVRRLRLDTRPDFGIAEAMPAASGAGTIPPAALARLRFDAAVNKVMGLISAAPLGTSSVIELQAESDNPQLAAAIANGAVDEFTESSMQRRYAASNYARGFLARRLNEIKQRLEVSERQLVQYAEQQRILPLSDARVGVTGASGGGQSLDSASLGTLNQALSEARSARILAEANYRQAARGGVNAMPQAESNPELVALRGQLAQAQADYDQRLPTFKPTFPDMVALAARISRLRAQIGAADTQSVAGTRNAYTLARDQEVALQREVDGLKGTVLQLQNRSIQYTILQREVDTNRALYDALLQRYKEIGVSGGSGSNNVSVIDRARAPGAPARPILWLNLLLALVAGLGLGVAIALILEYLDDTFKQPDDVERKLHLPLLGMTPKLADGDTPVAALTERRSTLSESYQSIRTAIELSSANGVPQILCVTSSGISEGKSTTSLALAKSFADQDKRVLLVDSDLRKPTIHRMLGLPNTVGFSNVLAGEVPFASAVQHVASLGIDVIPCGPTPPNPALLLTTGLRARFADLRGAYDIVLVDGPPVIGLADAPLLCDAADGAVMVVEANVQRRNAVRAALRRLSRSRTNLLGVILTKFDPKKAGHGDAESYMTYYYKYGADRP</sequence>
<dbReference type="PANTHER" id="PTHR32309">
    <property type="entry name" value="TYROSINE-PROTEIN KINASE"/>
    <property type="match status" value="1"/>
</dbReference>
<accession>A0A7W9F379</accession>
<gene>
    <name evidence="7" type="ORF">FHS99_001708</name>
</gene>
<keyword evidence="4" id="KW-0812">Transmembrane</keyword>
<dbReference type="RefSeq" id="WP_157174815.1">
    <property type="nucleotide sequence ID" value="NZ_BMJP01000002.1"/>
</dbReference>
<dbReference type="Gene3D" id="3.40.50.300">
    <property type="entry name" value="P-loop containing nucleotide triphosphate hydrolases"/>
    <property type="match status" value="1"/>
</dbReference>
<evidence type="ECO:0000313" key="8">
    <source>
        <dbReference type="Proteomes" id="UP000546701"/>
    </source>
</evidence>
<dbReference type="InterPro" id="IPR002586">
    <property type="entry name" value="CobQ/CobB/MinD/ParA_Nub-bd_dom"/>
</dbReference>
<evidence type="ECO:0000259" key="5">
    <source>
        <dbReference type="Pfam" id="PF01656"/>
    </source>
</evidence>
<keyword evidence="2" id="KW-0067">ATP-binding</keyword>
<dbReference type="InterPro" id="IPR050445">
    <property type="entry name" value="Bact_polysacc_biosynth/exp"/>
</dbReference>
<evidence type="ECO:0000259" key="6">
    <source>
        <dbReference type="Pfam" id="PF13807"/>
    </source>
</evidence>
<dbReference type="InterPro" id="IPR027417">
    <property type="entry name" value="P-loop_NTPase"/>
</dbReference>
<dbReference type="InterPro" id="IPR005702">
    <property type="entry name" value="Wzc-like_C"/>
</dbReference>
<evidence type="ECO:0000256" key="4">
    <source>
        <dbReference type="SAM" id="Phobius"/>
    </source>
</evidence>
<feature type="transmembrane region" description="Helical" evidence="4">
    <location>
        <begin position="61"/>
        <end position="86"/>
    </location>
</feature>
<keyword evidence="1" id="KW-0547">Nucleotide-binding</keyword>
<reference evidence="7 8" key="1">
    <citation type="submission" date="2020-08" db="EMBL/GenBank/DDBJ databases">
        <title>Genomic Encyclopedia of Type Strains, Phase IV (KMG-IV): sequencing the most valuable type-strain genomes for metagenomic binning, comparative biology and taxonomic classification.</title>
        <authorList>
            <person name="Goeker M."/>
        </authorList>
    </citation>
    <scope>NUCLEOTIDE SEQUENCE [LARGE SCALE GENOMIC DNA]</scope>
    <source>
        <strain evidence="7 8">DSM 103336</strain>
    </source>
</reference>
<evidence type="ECO:0000256" key="1">
    <source>
        <dbReference type="ARBA" id="ARBA00022741"/>
    </source>
</evidence>
<comment type="caution">
    <text evidence="7">The sequence shown here is derived from an EMBL/GenBank/DDBJ whole genome shotgun (WGS) entry which is preliminary data.</text>
</comment>
<evidence type="ECO:0000256" key="2">
    <source>
        <dbReference type="ARBA" id="ARBA00022840"/>
    </source>
</evidence>
<proteinExistence type="predicted"/>
<protein>
    <submittedName>
        <fullName evidence="7">Capsular exopolysaccharide synthesis family protein</fullName>
    </submittedName>
</protein>
<feature type="domain" description="CobQ/CobB/MinD/ParA nucleotide binding" evidence="5">
    <location>
        <begin position="568"/>
        <end position="741"/>
    </location>
</feature>
<dbReference type="Pfam" id="PF01656">
    <property type="entry name" value="CbiA"/>
    <property type="match status" value="1"/>
</dbReference>
<evidence type="ECO:0000256" key="3">
    <source>
        <dbReference type="SAM" id="MobiDB-lite"/>
    </source>
</evidence>
<feature type="transmembrane region" description="Helical" evidence="4">
    <location>
        <begin position="470"/>
        <end position="492"/>
    </location>
</feature>
<dbReference type="NCBIfam" id="TIGR01007">
    <property type="entry name" value="eps_fam"/>
    <property type="match status" value="1"/>
</dbReference>
<evidence type="ECO:0000313" key="7">
    <source>
        <dbReference type="EMBL" id="MBB5729230.1"/>
    </source>
</evidence>
<dbReference type="PANTHER" id="PTHR32309:SF13">
    <property type="entry name" value="FERRIC ENTEROBACTIN TRANSPORT PROTEIN FEPE"/>
    <property type="match status" value="1"/>
</dbReference>
<feature type="domain" description="Tyrosine-protein kinase G-rich" evidence="6">
    <location>
        <begin position="421"/>
        <end position="491"/>
    </location>
</feature>
<dbReference type="EMBL" id="JACIJR010000003">
    <property type="protein sequence ID" value="MBB5729230.1"/>
    <property type="molecule type" value="Genomic_DNA"/>
</dbReference>
<dbReference type="GO" id="GO:0005524">
    <property type="term" value="F:ATP binding"/>
    <property type="evidence" value="ECO:0007669"/>
    <property type="project" value="UniProtKB-KW"/>
</dbReference>
<name>A0A7W9F379_9SPHN</name>